<proteinExistence type="predicted"/>
<keyword evidence="4" id="KW-1185">Reference proteome</keyword>
<dbReference type="Pfam" id="PF02493">
    <property type="entry name" value="MORN"/>
    <property type="match status" value="3"/>
</dbReference>
<dbReference type="InterPro" id="IPR003409">
    <property type="entry name" value="MORN"/>
</dbReference>
<dbReference type="PIRSF" id="PIRSF034300">
    <property type="entry name" value="UCP034300"/>
    <property type="match status" value="1"/>
</dbReference>
<evidence type="ECO:0000256" key="1">
    <source>
        <dbReference type="ARBA" id="ARBA00022737"/>
    </source>
</evidence>
<protein>
    <submittedName>
        <fullName evidence="3">MORN repeat family protein</fullName>
    </submittedName>
</protein>
<dbReference type="PANTHER" id="PTHR43215">
    <property type="entry name" value="RADIAL SPOKE HEAD 1 HOMOLOG"/>
    <property type="match status" value="1"/>
</dbReference>
<dbReference type="PANTHER" id="PTHR43215:SF14">
    <property type="entry name" value="RADIAL SPOKE HEAD 1 HOMOLOG"/>
    <property type="match status" value="1"/>
</dbReference>
<dbReference type="SMART" id="SM00698">
    <property type="entry name" value="MORN"/>
    <property type="match status" value="3"/>
</dbReference>
<organism evidence="3 4">
    <name type="scientific">Streptococcus criceti HS-6</name>
    <dbReference type="NCBI Taxonomy" id="873449"/>
    <lineage>
        <taxon>Bacteria</taxon>
        <taxon>Bacillati</taxon>
        <taxon>Bacillota</taxon>
        <taxon>Bacilli</taxon>
        <taxon>Lactobacillales</taxon>
        <taxon>Streptococcaceae</taxon>
        <taxon>Streptococcus</taxon>
    </lineage>
</organism>
<evidence type="ECO:0000313" key="3">
    <source>
        <dbReference type="EMBL" id="EHI75517.1"/>
    </source>
</evidence>
<sequence length="132" mass="14788">MEKKIKDFLSQLTRERLEIAAAIVILLCALSILKMPFGSHQTLKFDKDKIVYVGRVKNNKMNGEGNLTYKNGDQYEGDFVNGQFEGQGTFKAKSGWTYKGEFSKGQANGKGTLTTADGKKYSGRFKQGIYQK</sequence>
<dbReference type="RefSeq" id="WP_004230002.1">
    <property type="nucleotide sequence ID" value="NZ_AEUV02000002.1"/>
</dbReference>
<dbReference type="AlphaFoldDB" id="G5JQC7"/>
<keyword evidence="2" id="KW-0472">Membrane</keyword>
<name>G5JQC7_STRCG</name>
<dbReference type="OrthoDB" id="2593410at2"/>
<accession>G5JQC7</accession>
<reference evidence="3" key="1">
    <citation type="submission" date="2011-07" db="EMBL/GenBank/DDBJ databases">
        <authorList>
            <person name="Stanhope M.J."/>
            <person name="Durkin A.S."/>
            <person name="Hostetler J."/>
            <person name="Kim M."/>
            <person name="Radune D."/>
            <person name="Singh I."/>
            <person name="Town C.D."/>
        </authorList>
    </citation>
    <scope>NUCLEOTIDE SEQUENCE [LARGE SCALE GENOMIC DNA]</scope>
    <source>
        <strain evidence="3">HS-6</strain>
    </source>
</reference>
<comment type="caution">
    <text evidence="3">The sequence shown here is derived from an EMBL/GenBank/DDBJ whole genome shotgun (WGS) entry which is preliminary data.</text>
</comment>
<dbReference type="eggNOG" id="COG4642">
    <property type="taxonomic scope" value="Bacteria"/>
</dbReference>
<keyword evidence="2" id="KW-1133">Transmembrane helix</keyword>
<dbReference type="InterPro" id="IPR014590">
    <property type="entry name" value="UCP034300_MORN_rpt-cont"/>
</dbReference>
<feature type="transmembrane region" description="Helical" evidence="2">
    <location>
        <begin position="19"/>
        <end position="37"/>
    </location>
</feature>
<dbReference type="STRING" id="873449.STRCR_0511"/>
<evidence type="ECO:0000313" key="4">
    <source>
        <dbReference type="Proteomes" id="UP000004322"/>
    </source>
</evidence>
<keyword evidence="2" id="KW-0812">Transmembrane</keyword>
<dbReference type="EMBL" id="AEUV02000002">
    <property type="protein sequence ID" value="EHI75517.1"/>
    <property type="molecule type" value="Genomic_DNA"/>
</dbReference>
<gene>
    <name evidence="3" type="ORF">STRCR_0511</name>
</gene>
<evidence type="ECO:0000256" key="2">
    <source>
        <dbReference type="SAM" id="Phobius"/>
    </source>
</evidence>
<dbReference type="Gene3D" id="2.20.110.10">
    <property type="entry name" value="Histone H3 K4-specific methyltransferase SET7/9 N-terminal domain"/>
    <property type="match status" value="2"/>
</dbReference>
<dbReference type="SUPFAM" id="SSF82185">
    <property type="entry name" value="Histone H3 K4-specific methyltransferase SET7/9 N-terminal domain"/>
    <property type="match status" value="1"/>
</dbReference>
<keyword evidence="1" id="KW-0677">Repeat</keyword>
<dbReference type="Proteomes" id="UP000004322">
    <property type="component" value="Unassembled WGS sequence"/>
</dbReference>